<evidence type="ECO:0000256" key="3">
    <source>
        <dbReference type="ARBA" id="ARBA00022723"/>
    </source>
</evidence>
<evidence type="ECO:0000256" key="10">
    <source>
        <dbReference type="SAM" id="MobiDB-lite"/>
    </source>
</evidence>
<dbReference type="SUPFAM" id="SSF47473">
    <property type="entry name" value="EF-hand"/>
    <property type="match status" value="1"/>
</dbReference>
<dbReference type="GO" id="GO:0051560">
    <property type="term" value="P:mitochondrial calcium ion homeostasis"/>
    <property type="evidence" value="ECO:0007669"/>
    <property type="project" value="TreeGrafter"/>
</dbReference>
<feature type="compositionally biased region" description="Basic and acidic residues" evidence="10">
    <location>
        <begin position="84"/>
        <end position="100"/>
    </location>
</feature>
<comment type="similarity">
    <text evidence="9">Belongs to the MICU1 family. MICU1 subfamily.</text>
</comment>
<evidence type="ECO:0000259" key="11">
    <source>
        <dbReference type="PROSITE" id="PS50222"/>
    </source>
</evidence>
<dbReference type="PANTHER" id="PTHR12294:SF1">
    <property type="entry name" value="CALCIUM UPTAKE PROTEIN 1, MITOCHONDRIAL"/>
    <property type="match status" value="1"/>
</dbReference>
<keyword evidence="8" id="KW-0472">Membrane</keyword>
<gene>
    <name evidence="12" type="ORF">TCAL_06778</name>
</gene>
<feature type="region of interest" description="Disordered" evidence="10">
    <location>
        <begin position="70"/>
        <end position="100"/>
    </location>
</feature>
<dbReference type="Pfam" id="PF13833">
    <property type="entry name" value="EF-hand_8"/>
    <property type="match status" value="1"/>
</dbReference>
<feature type="region of interest" description="Disordered" evidence="10">
    <location>
        <begin position="133"/>
        <end position="172"/>
    </location>
</feature>
<organism evidence="12 13">
    <name type="scientific">Tigriopus californicus</name>
    <name type="common">Marine copepod</name>
    <dbReference type="NCBI Taxonomy" id="6832"/>
    <lineage>
        <taxon>Eukaryota</taxon>
        <taxon>Metazoa</taxon>
        <taxon>Ecdysozoa</taxon>
        <taxon>Arthropoda</taxon>
        <taxon>Crustacea</taxon>
        <taxon>Multicrustacea</taxon>
        <taxon>Hexanauplia</taxon>
        <taxon>Copepoda</taxon>
        <taxon>Harpacticoida</taxon>
        <taxon>Harpacticidae</taxon>
        <taxon>Tigriopus</taxon>
    </lineage>
</organism>
<dbReference type="CDD" id="cd15900">
    <property type="entry name" value="EFh_MICU"/>
    <property type="match status" value="1"/>
</dbReference>
<dbReference type="GO" id="GO:0005758">
    <property type="term" value="C:mitochondrial intermembrane space"/>
    <property type="evidence" value="ECO:0007669"/>
    <property type="project" value="UniProtKB-SubCell"/>
</dbReference>
<feature type="compositionally biased region" description="Polar residues" evidence="10">
    <location>
        <begin position="198"/>
        <end position="212"/>
    </location>
</feature>
<dbReference type="STRING" id="6832.A0A553PQV4"/>
<dbReference type="InterPro" id="IPR039800">
    <property type="entry name" value="MICU1/2/3"/>
</dbReference>
<evidence type="ECO:0000313" key="12">
    <source>
        <dbReference type="EMBL" id="TRY80059.1"/>
    </source>
</evidence>
<dbReference type="GO" id="GO:1990246">
    <property type="term" value="C:uniplex complex"/>
    <property type="evidence" value="ECO:0007669"/>
    <property type="project" value="TreeGrafter"/>
</dbReference>
<evidence type="ECO:0000256" key="6">
    <source>
        <dbReference type="ARBA" id="ARBA00022946"/>
    </source>
</evidence>
<dbReference type="InterPro" id="IPR002048">
    <property type="entry name" value="EF_hand_dom"/>
</dbReference>
<evidence type="ECO:0000256" key="1">
    <source>
        <dbReference type="ARBA" id="ARBA00004273"/>
    </source>
</evidence>
<dbReference type="InterPro" id="IPR011992">
    <property type="entry name" value="EF-hand-dom_pair"/>
</dbReference>
<evidence type="ECO:0000313" key="13">
    <source>
        <dbReference type="Proteomes" id="UP000318571"/>
    </source>
</evidence>
<dbReference type="PANTHER" id="PTHR12294">
    <property type="entry name" value="EF HAND DOMAIN FAMILY A1,A2-RELATED"/>
    <property type="match status" value="1"/>
</dbReference>
<dbReference type="Gene3D" id="1.10.238.10">
    <property type="entry name" value="EF-hand"/>
    <property type="match status" value="1"/>
</dbReference>
<feature type="domain" description="EF-hand" evidence="11">
    <location>
        <begin position="539"/>
        <end position="574"/>
    </location>
</feature>
<feature type="compositionally biased region" description="Basic and acidic residues" evidence="10">
    <location>
        <begin position="262"/>
        <end position="271"/>
    </location>
</feature>
<protein>
    <recommendedName>
        <fullName evidence="11">EF-hand domain-containing protein</fullName>
    </recommendedName>
</protein>
<feature type="compositionally biased region" description="Polar residues" evidence="10">
    <location>
        <begin position="135"/>
        <end position="146"/>
    </location>
</feature>
<dbReference type="GO" id="GO:0036444">
    <property type="term" value="P:calcium import into the mitochondrion"/>
    <property type="evidence" value="ECO:0007669"/>
    <property type="project" value="TreeGrafter"/>
</dbReference>
<evidence type="ECO:0000256" key="2">
    <source>
        <dbReference type="ARBA" id="ARBA00004569"/>
    </source>
</evidence>
<feature type="compositionally biased region" description="Acidic residues" evidence="10">
    <location>
        <begin position="248"/>
        <end position="261"/>
    </location>
</feature>
<dbReference type="PROSITE" id="PS50222">
    <property type="entry name" value="EF_HAND_2"/>
    <property type="match status" value="1"/>
</dbReference>
<reference evidence="12 13" key="1">
    <citation type="journal article" date="2018" name="Nat. Ecol. Evol.">
        <title>Genomic signatures of mitonuclear coevolution across populations of Tigriopus californicus.</title>
        <authorList>
            <person name="Barreto F.S."/>
            <person name="Watson E.T."/>
            <person name="Lima T.G."/>
            <person name="Willett C.S."/>
            <person name="Edmands S."/>
            <person name="Li W."/>
            <person name="Burton R.S."/>
        </authorList>
    </citation>
    <scope>NUCLEOTIDE SEQUENCE [LARGE SCALE GENOMIC DNA]</scope>
    <source>
        <strain evidence="12 13">San Diego</strain>
    </source>
</reference>
<accession>A0A553PQV4</accession>
<dbReference type="EMBL" id="VCGU01000002">
    <property type="protein sequence ID" value="TRY80059.1"/>
    <property type="molecule type" value="Genomic_DNA"/>
</dbReference>
<dbReference type="GO" id="GO:0005509">
    <property type="term" value="F:calcium ion binding"/>
    <property type="evidence" value="ECO:0007669"/>
    <property type="project" value="InterPro"/>
</dbReference>
<evidence type="ECO:0000256" key="9">
    <source>
        <dbReference type="ARBA" id="ARBA00038333"/>
    </source>
</evidence>
<dbReference type="AlphaFoldDB" id="A0A553PQV4"/>
<keyword evidence="6" id="KW-0809">Transit peptide</keyword>
<evidence type="ECO:0000256" key="8">
    <source>
        <dbReference type="ARBA" id="ARBA00023136"/>
    </source>
</evidence>
<keyword evidence="4" id="KW-0677">Repeat</keyword>
<sequence>MAPSLVLKRQHCFRRMICPIQPPTPEKRPLRPSRESVSPFVAPLSRGREEAALMGGRRGRLLLRSSSLETMERGPSGWPHNGIRKSDHGDDNTTSRPNCETKTKEEVLKIICQGIRLEPETKAEVKADNEIQIISDLSDTEPNATQDQKDEDEVEKGGHLENQIRLTDIEDTEGLEEKDLPLTIENVAYFRQYAPEQSLTSDTNQSLPSHQSGPEGEDGQGQQVPFGNEDQDHQDPVVEANSESPREQEEEGEEDPDEEEGEKNGKEKKAKERIGFRERKVIEYENRIRNFSTPDKIFRYFATYRSIQSDGEIYMTPGDFLRSLTPGALQPVGLGLDQFRKFDPAVGASGVEDDLDPSSIFYHLGAHGLISFSDYVFLLTILSTSRDHGNTGSTLKKTNTALSNYFFGSDRQGKLTIDRFLAFQTHLQRDILAMEFSRKDPVHENGNISEKQFAELLLTYANYAPKKRTSTLKRVKKTFKPTEECQYPGISLEEYINIFYLLMHIEDVEKALCFHNLAGASIDQRTLKHVAKVTADVDLSEHVVNVIFTIFDEDGDGGLSNREFVAVMKNKLKRGLEKPKDTGFMNFFTAVTKCALTVKAKVP</sequence>
<feature type="region of interest" description="Disordered" evidence="10">
    <location>
        <begin position="198"/>
        <end position="271"/>
    </location>
</feature>
<evidence type="ECO:0000256" key="4">
    <source>
        <dbReference type="ARBA" id="ARBA00022737"/>
    </source>
</evidence>
<comment type="caution">
    <text evidence="12">The sequence shown here is derived from an EMBL/GenBank/DDBJ whole genome shotgun (WGS) entry which is preliminary data.</text>
</comment>
<keyword evidence="7" id="KW-0496">Mitochondrion</keyword>
<name>A0A553PQV4_TIGCA</name>
<keyword evidence="3" id="KW-0479">Metal-binding</keyword>
<dbReference type="Proteomes" id="UP000318571">
    <property type="component" value="Chromosome 6"/>
</dbReference>
<keyword evidence="5" id="KW-0999">Mitochondrion inner membrane</keyword>
<comment type="subcellular location">
    <subcellularLocation>
        <location evidence="1">Mitochondrion inner membrane</location>
    </subcellularLocation>
    <subcellularLocation>
        <location evidence="2">Mitochondrion intermembrane space</location>
    </subcellularLocation>
</comment>
<keyword evidence="13" id="KW-1185">Reference proteome</keyword>
<proteinExistence type="inferred from homology"/>
<evidence type="ECO:0000256" key="5">
    <source>
        <dbReference type="ARBA" id="ARBA00022792"/>
    </source>
</evidence>
<evidence type="ECO:0000256" key="7">
    <source>
        <dbReference type="ARBA" id="ARBA00023128"/>
    </source>
</evidence>